<name>Q2Y9V6_NITMU</name>
<accession>Q2Y9V6</accession>
<proteinExistence type="predicted"/>
<gene>
    <name evidence="1" type="ordered locus">Nmul_A1162</name>
</gene>
<dbReference type="Proteomes" id="UP000002718">
    <property type="component" value="Chromosome"/>
</dbReference>
<evidence type="ECO:0000313" key="1">
    <source>
        <dbReference type="EMBL" id="ABB74465.1"/>
    </source>
</evidence>
<protein>
    <submittedName>
        <fullName evidence="1">Uncharacterized protein</fullName>
    </submittedName>
</protein>
<dbReference type="KEGG" id="nmu:Nmul_A1162"/>
<dbReference type="STRING" id="323848.Nmul_A1162"/>
<keyword evidence="2" id="KW-1185">Reference proteome</keyword>
<sequence length="96" mass="10517">MPRENGRSLEAGMTSTGRRVAYHRSNRCFFIPNDLAVDGFLAEIMPNEFIGPESRGFGFIFPELSRLGSAGTIPGDSGARKYVFSLFPMWAIPTAG</sequence>
<reference evidence="2" key="1">
    <citation type="submission" date="2005-08" db="EMBL/GenBank/DDBJ databases">
        <title>Complete sequence of chromosome 1 of Nitrosospira multiformis ATCC 25196.</title>
        <authorList>
            <person name="Copeland A."/>
            <person name="Lucas S."/>
            <person name="Lapidus A."/>
            <person name="Barry K."/>
            <person name="Detter J.C."/>
            <person name="Glavina T."/>
            <person name="Hammon N."/>
            <person name="Israni S."/>
            <person name="Pitluck S."/>
            <person name="Chain P."/>
            <person name="Malfatti S."/>
            <person name="Shin M."/>
            <person name="Vergez L."/>
            <person name="Schmutz J."/>
            <person name="Larimer F."/>
            <person name="Land M."/>
            <person name="Hauser L."/>
            <person name="Kyrpides N."/>
            <person name="Lykidis A."/>
            <person name="Richardson P."/>
        </authorList>
    </citation>
    <scope>NUCLEOTIDE SEQUENCE [LARGE SCALE GENOMIC DNA]</scope>
    <source>
        <strain evidence="2">ATCC 25196 / NCIMB 11849 / C 71</strain>
    </source>
</reference>
<reference evidence="1 2" key="2">
    <citation type="journal article" date="2008" name="Appl. Environ. Microbiol.">
        <title>Complete genome sequence of Nitrosospira multiformis, an ammonia-oxidizing bacterium from the soil environment.</title>
        <authorList>
            <person name="Norton J.M."/>
            <person name="Klotz M.G."/>
            <person name="Stein L.Y."/>
            <person name="Arp D.J."/>
            <person name="Bottomley P.J."/>
            <person name="Chain P.S."/>
            <person name="Hauser L.J."/>
            <person name="Land M.L."/>
            <person name="Larimer F.W."/>
            <person name="Shin M.W."/>
            <person name="Starkenburg S.R."/>
        </authorList>
    </citation>
    <scope>NUCLEOTIDE SEQUENCE [LARGE SCALE GENOMIC DNA]</scope>
    <source>
        <strain evidence="2">ATCC 25196 / NCIMB 11849 / C 71</strain>
    </source>
</reference>
<evidence type="ECO:0000313" key="2">
    <source>
        <dbReference type="Proteomes" id="UP000002718"/>
    </source>
</evidence>
<dbReference type="AlphaFoldDB" id="Q2Y9V6"/>
<organism evidence="1 2">
    <name type="scientific">Nitrosospira multiformis (strain ATCC 25196 / NCIMB 11849 / C 71)</name>
    <dbReference type="NCBI Taxonomy" id="323848"/>
    <lineage>
        <taxon>Bacteria</taxon>
        <taxon>Pseudomonadati</taxon>
        <taxon>Pseudomonadota</taxon>
        <taxon>Betaproteobacteria</taxon>
        <taxon>Nitrosomonadales</taxon>
        <taxon>Nitrosomonadaceae</taxon>
        <taxon>Nitrosospira</taxon>
    </lineage>
</organism>
<dbReference type="EMBL" id="CP000103">
    <property type="protein sequence ID" value="ABB74465.1"/>
    <property type="molecule type" value="Genomic_DNA"/>
</dbReference>
<dbReference type="HOGENOM" id="CLU_2356869_0_0_4"/>